<dbReference type="GO" id="GO:0006281">
    <property type="term" value="P:DNA repair"/>
    <property type="evidence" value="ECO:0007669"/>
    <property type="project" value="UniProtKB-KW"/>
</dbReference>
<evidence type="ECO:0000256" key="4">
    <source>
        <dbReference type="ARBA" id="ARBA00009506"/>
    </source>
</evidence>
<keyword evidence="12 18" id="KW-0862">Zinc</keyword>
<dbReference type="GO" id="GO:0061630">
    <property type="term" value="F:ubiquitin protein ligase activity"/>
    <property type="evidence" value="ECO:0007669"/>
    <property type="project" value="UniProtKB-UniRule"/>
</dbReference>
<evidence type="ECO:0000313" key="24">
    <source>
        <dbReference type="Proteomes" id="UP001202479"/>
    </source>
</evidence>
<keyword evidence="13 18" id="KW-0238">DNA-binding</keyword>
<evidence type="ECO:0000256" key="16">
    <source>
        <dbReference type="PROSITE-ProRule" id="PRU00175"/>
    </source>
</evidence>
<dbReference type="SMART" id="SM00734">
    <property type="entry name" value="ZnF_Rad18"/>
    <property type="match status" value="1"/>
</dbReference>
<feature type="region of interest" description="Disordered" evidence="19">
    <location>
        <begin position="395"/>
        <end position="472"/>
    </location>
</feature>
<dbReference type="Proteomes" id="UP001202479">
    <property type="component" value="Unassembled WGS sequence"/>
</dbReference>
<evidence type="ECO:0000313" key="23">
    <source>
        <dbReference type="EMBL" id="KAI3404219.2"/>
    </source>
</evidence>
<feature type="region of interest" description="Disordered" evidence="19">
    <location>
        <begin position="118"/>
        <end position="148"/>
    </location>
</feature>
<dbReference type="InterPro" id="IPR017907">
    <property type="entry name" value="Znf_RING_CS"/>
</dbReference>
<dbReference type="EC" id="2.3.2.27" evidence="5 18"/>
<evidence type="ECO:0000256" key="2">
    <source>
        <dbReference type="ARBA" id="ARBA00004123"/>
    </source>
</evidence>
<feature type="domain" description="RING-type" evidence="20">
    <location>
        <begin position="34"/>
        <end position="72"/>
    </location>
</feature>
<dbReference type="Gene3D" id="3.30.160.60">
    <property type="entry name" value="Classic Zinc Finger"/>
    <property type="match status" value="1"/>
</dbReference>
<dbReference type="InterPro" id="IPR039577">
    <property type="entry name" value="Rad18"/>
</dbReference>
<name>A0AAI9SWU1_9ASCO</name>
<evidence type="ECO:0000256" key="13">
    <source>
        <dbReference type="ARBA" id="ARBA00023125"/>
    </source>
</evidence>
<dbReference type="GO" id="GO:0006301">
    <property type="term" value="P:DNA damage tolerance"/>
    <property type="evidence" value="ECO:0007669"/>
    <property type="project" value="InterPro"/>
</dbReference>
<dbReference type="GO" id="GO:0008270">
    <property type="term" value="F:zinc ion binding"/>
    <property type="evidence" value="ECO:0007669"/>
    <property type="project" value="UniProtKB-KW"/>
</dbReference>
<feature type="compositionally biased region" description="Low complexity" evidence="19">
    <location>
        <begin position="227"/>
        <end position="243"/>
    </location>
</feature>
<evidence type="ECO:0000259" key="22">
    <source>
        <dbReference type="PROSITE" id="PS51908"/>
    </source>
</evidence>
<feature type="domain" description="UBZ4-type" evidence="22">
    <location>
        <begin position="170"/>
        <end position="198"/>
    </location>
</feature>
<dbReference type="PROSITE" id="PS00518">
    <property type="entry name" value="ZF_RING_1"/>
    <property type="match status" value="1"/>
</dbReference>
<proteinExistence type="inferred from homology"/>
<evidence type="ECO:0000256" key="12">
    <source>
        <dbReference type="ARBA" id="ARBA00022833"/>
    </source>
</evidence>
<evidence type="ECO:0000256" key="14">
    <source>
        <dbReference type="ARBA" id="ARBA00023204"/>
    </source>
</evidence>
<keyword evidence="10 16" id="KW-0863">Zinc-finger</keyword>
<gene>
    <name evidence="23" type="ORF">KGF56_002980</name>
</gene>
<dbReference type="Pfam" id="PF02037">
    <property type="entry name" value="SAP"/>
    <property type="match status" value="1"/>
</dbReference>
<dbReference type="GO" id="GO:0097505">
    <property type="term" value="C:Rad6-Rad18 complex"/>
    <property type="evidence" value="ECO:0007669"/>
    <property type="project" value="TreeGrafter"/>
</dbReference>
<feature type="compositionally biased region" description="Polar residues" evidence="19">
    <location>
        <begin position="217"/>
        <end position="226"/>
    </location>
</feature>
<evidence type="ECO:0000256" key="11">
    <source>
        <dbReference type="ARBA" id="ARBA00022786"/>
    </source>
</evidence>
<dbReference type="FunFam" id="3.30.40.10:FF:000172">
    <property type="entry name" value="E3 ubiquitin-protein ligase RAD18"/>
    <property type="match status" value="1"/>
</dbReference>
<dbReference type="GO" id="GO:0005634">
    <property type="term" value="C:nucleus"/>
    <property type="evidence" value="ECO:0007669"/>
    <property type="project" value="UniProtKB-SubCell"/>
</dbReference>
<dbReference type="GO" id="GO:0003697">
    <property type="term" value="F:single-stranded DNA binding"/>
    <property type="evidence" value="ECO:0007669"/>
    <property type="project" value="UniProtKB-UniRule"/>
</dbReference>
<dbReference type="InterPro" id="IPR003034">
    <property type="entry name" value="SAP_dom"/>
</dbReference>
<comment type="caution">
    <text evidence="23">The sequence shown here is derived from an EMBL/GenBank/DDBJ whole genome shotgun (WGS) entry which is preliminary data.</text>
</comment>
<feature type="domain" description="SAP" evidence="21">
    <location>
        <begin position="278"/>
        <end position="312"/>
    </location>
</feature>
<dbReference type="PANTHER" id="PTHR14134">
    <property type="entry name" value="E3 UBIQUITIN-PROTEIN LIGASE RAD18"/>
    <property type="match status" value="1"/>
</dbReference>
<comment type="pathway">
    <text evidence="3 18">Protein modification; protein ubiquitination.</text>
</comment>
<keyword evidence="24" id="KW-1185">Reference proteome</keyword>
<evidence type="ECO:0000256" key="19">
    <source>
        <dbReference type="SAM" id="MobiDB-lite"/>
    </source>
</evidence>
<sequence>MSYSSNNIGDITDPSDFRKSSIPALAELDVLERCYICKEFFNAPVITSCHHTFCSKCIREYLITNNLCPLCKTEVFESNLKRDVLLEEIVGCYKRIRPHLLHHLTTKVLNNGVEEAEVTKSDTKNEKKRTAETEEVSMSSSTQVKQQKIEKVEKVEKVEEPHNEVSNQDQVECPVCTKKMTVEKLQRTHLDACLSGDTLDTSNSSSSTLRITRSNKSSLSSFFRNTSNKSSSPSSPMQLSSSSSEKELPENLGHKDFYFNETSKQPHKEVKRLPKLDFVSLSTAKLKEKLSQLHIPTTGSRHQLELRYNQYFVLYNSNIDSNHPVSERTLRQKLHKWELSHSSFGRRNGIQEFSNSTSGSISHRSITDKDFSVSEWMAVYGPEFKELVRQARKSLARSRGRRKGKGKEESVKAVKAIDNLSEEKGTDGDETDADANNISEPNMECKVSPNNKTTVETNGTSFDFGSSTTFNN</sequence>
<dbReference type="EMBL" id="JAHUZD010000106">
    <property type="protein sequence ID" value="KAI3404219.2"/>
    <property type="molecule type" value="Genomic_DNA"/>
</dbReference>
<evidence type="ECO:0000256" key="1">
    <source>
        <dbReference type="ARBA" id="ARBA00000900"/>
    </source>
</evidence>
<feature type="compositionally biased region" description="Basic residues" evidence="19">
    <location>
        <begin position="395"/>
        <end position="405"/>
    </location>
</feature>
<evidence type="ECO:0000259" key="21">
    <source>
        <dbReference type="PROSITE" id="PS50800"/>
    </source>
</evidence>
<dbReference type="Gene3D" id="3.30.40.10">
    <property type="entry name" value="Zinc/RING finger domain, C3HC4 (zinc finger)"/>
    <property type="match status" value="1"/>
</dbReference>
<dbReference type="SMART" id="SM00184">
    <property type="entry name" value="RING"/>
    <property type="match status" value="1"/>
</dbReference>
<dbReference type="RefSeq" id="XP_049179964.1">
    <property type="nucleotide sequence ID" value="XM_049324265.1"/>
</dbReference>
<dbReference type="InterPro" id="IPR004580">
    <property type="entry name" value="Rad18_fungi"/>
</dbReference>
<protein>
    <recommendedName>
        <fullName evidence="6 18">Postreplication repair E3 ubiquitin-protein ligase RAD18</fullName>
        <ecNumber evidence="5 18">2.3.2.27</ecNumber>
    </recommendedName>
    <alternativeName>
        <fullName evidence="18">RING-type E3 ubiquitin transferase RAD18</fullName>
    </alternativeName>
</protein>
<dbReference type="PROSITE" id="PS51908">
    <property type="entry name" value="ZF_UBZ4"/>
    <property type="match status" value="1"/>
</dbReference>
<reference evidence="23" key="1">
    <citation type="journal article" date="2022" name="DNA Res.">
        <title>Genome analysis of five recently described species of the CUG-Ser clade uncovers Candida theae as a new hybrid lineage with pathogenic potential in the Candida parapsilosis species complex.</title>
        <authorList>
            <person name="Mixao V."/>
            <person name="Del Olmo V."/>
            <person name="Hegedusova E."/>
            <person name="Saus E."/>
            <person name="Pryszcz L."/>
            <person name="Cillingova A."/>
            <person name="Nosek J."/>
            <person name="Gabaldon T."/>
        </authorList>
    </citation>
    <scope>NUCLEOTIDE SEQUENCE</scope>
    <source>
        <strain evidence="23">CBS 10844</strain>
    </source>
</reference>
<organism evidence="23 24">
    <name type="scientific">Candida oxycetoniae</name>
    <dbReference type="NCBI Taxonomy" id="497107"/>
    <lineage>
        <taxon>Eukaryota</taxon>
        <taxon>Fungi</taxon>
        <taxon>Dikarya</taxon>
        <taxon>Ascomycota</taxon>
        <taxon>Saccharomycotina</taxon>
        <taxon>Pichiomycetes</taxon>
        <taxon>Debaryomycetaceae</taxon>
        <taxon>Candida/Lodderomyces clade</taxon>
        <taxon>Candida</taxon>
    </lineage>
</organism>
<dbReference type="NCBIfam" id="TIGR00599">
    <property type="entry name" value="rad18"/>
    <property type="match status" value="1"/>
</dbReference>
<keyword evidence="7 18" id="KW-0808">Transferase</keyword>
<evidence type="ECO:0000259" key="20">
    <source>
        <dbReference type="PROSITE" id="PS50089"/>
    </source>
</evidence>
<evidence type="ECO:0000256" key="3">
    <source>
        <dbReference type="ARBA" id="ARBA00004906"/>
    </source>
</evidence>
<feature type="compositionally biased region" description="Basic and acidic residues" evidence="19">
    <location>
        <begin position="118"/>
        <end position="132"/>
    </location>
</feature>
<evidence type="ECO:0000256" key="15">
    <source>
        <dbReference type="ARBA" id="ARBA00023242"/>
    </source>
</evidence>
<dbReference type="SMART" id="SM00513">
    <property type="entry name" value="SAP"/>
    <property type="match status" value="1"/>
</dbReference>
<comment type="subunit">
    <text evidence="18">Interacts with E2 UBC2, forming a complex with ubiquitin ligase activity.</text>
</comment>
<dbReference type="PROSITE" id="PS50089">
    <property type="entry name" value="ZF_RING_2"/>
    <property type="match status" value="1"/>
</dbReference>
<keyword evidence="11 18" id="KW-0833">Ubl conjugation pathway</keyword>
<comment type="similarity">
    <text evidence="4 18">Belongs to the RAD18 family.</text>
</comment>
<dbReference type="InterPro" id="IPR006642">
    <property type="entry name" value="Rad18_UBZ4"/>
</dbReference>
<comment type="function">
    <text evidence="18">E3 RING-finger protein, member of the UBC2/RAD6 epistasis group. Associates to the E2 ubiquitin conjugating enzyme UBC2/RAD6 to form the UBC2-RAD18 ubiquitin ligase complex involved in postreplicative repair (PRR) of damaged DNA.</text>
</comment>
<dbReference type="PANTHER" id="PTHR14134:SF2">
    <property type="entry name" value="E3 UBIQUITIN-PROTEIN LIGASE RAD18"/>
    <property type="match status" value="1"/>
</dbReference>
<comment type="catalytic activity">
    <reaction evidence="1 18">
        <text>S-ubiquitinyl-[E2 ubiquitin-conjugating enzyme]-L-cysteine + [acceptor protein]-L-lysine = [E2 ubiquitin-conjugating enzyme]-L-cysteine + N(6)-ubiquitinyl-[acceptor protein]-L-lysine.</text>
        <dbReference type="EC" id="2.3.2.27"/>
    </reaction>
</comment>
<keyword evidence="8 18" id="KW-0479">Metal-binding</keyword>
<dbReference type="InterPro" id="IPR001841">
    <property type="entry name" value="Znf_RING"/>
</dbReference>
<evidence type="ECO:0000256" key="17">
    <source>
        <dbReference type="PROSITE-ProRule" id="PRU01256"/>
    </source>
</evidence>
<evidence type="ECO:0000256" key="18">
    <source>
        <dbReference type="RuleBase" id="RU368093"/>
    </source>
</evidence>
<dbReference type="Pfam" id="PF13923">
    <property type="entry name" value="zf-C3HC4_2"/>
    <property type="match status" value="1"/>
</dbReference>
<dbReference type="AlphaFoldDB" id="A0AAI9SWU1"/>
<dbReference type="GeneID" id="73380597"/>
<feature type="region of interest" description="Disordered" evidence="19">
    <location>
        <begin position="217"/>
        <end position="248"/>
    </location>
</feature>
<evidence type="ECO:0000256" key="9">
    <source>
        <dbReference type="ARBA" id="ARBA00022763"/>
    </source>
</evidence>
<feature type="compositionally biased region" description="Polar residues" evidence="19">
    <location>
        <begin position="448"/>
        <end position="472"/>
    </location>
</feature>
<dbReference type="InterPro" id="IPR013083">
    <property type="entry name" value="Znf_RING/FYVE/PHD"/>
</dbReference>
<evidence type="ECO:0000256" key="7">
    <source>
        <dbReference type="ARBA" id="ARBA00022679"/>
    </source>
</evidence>
<keyword evidence="9 17" id="KW-0227">DNA damage</keyword>
<comment type="subcellular location">
    <subcellularLocation>
        <location evidence="2 18">Nucleus</location>
    </subcellularLocation>
</comment>
<keyword evidence="15 18" id="KW-0539">Nucleus</keyword>
<evidence type="ECO:0000256" key="5">
    <source>
        <dbReference type="ARBA" id="ARBA00012483"/>
    </source>
</evidence>
<dbReference type="PROSITE" id="PS50800">
    <property type="entry name" value="SAP"/>
    <property type="match status" value="1"/>
</dbReference>
<accession>A0AAI9SWU1</accession>
<evidence type="ECO:0000256" key="8">
    <source>
        <dbReference type="ARBA" id="ARBA00022723"/>
    </source>
</evidence>
<dbReference type="GO" id="GO:0006513">
    <property type="term" value="P:protein monoubiquitination"/>
    <property type="evidence" value="ECO:0007669"/>
    <property type="project" value="InterPro"/>
</dbReference>
<dbReference type="SUPFAM" id="SSF57850">
    <property type="entry name" value="RING/U-box"/>
    <property type="match status" value="1"/>
</dbReference>
<evidence type="ECO:0000256" key="10">
    <source>
        <dbReference type="ARBA" id="ARBA00022771"/>
    </source>
</evidence>
<keyword evidence="14 17" id="KW-0234">DNA repair</keyword>
<evidence type="ECO:0000256" key="6">
    <source>
        <dbReference type="ARBA" id="ARBA00015551"/>
    </source>
</evidence>